<evidence type="ECO:0000313" key="9">
    <source>
        <dbReference type="Proteomes" id="UP000293535"/>
    </source>
</evidence>
<evidence type="ECO:0000256" key="4">
    <source>
        <dbReference type="ARBA" id="ARBA00022827"/>
    </source>
</evidence>
<dbReference type="AlphaFoldDB" id="A0A482TQV9"/>
<keyword evidence="4" id="KW-0274">FAD</keyword>
<evidence type="ECO:0000259" key="7">
    <source>
        <dbReference type="Pfam" id="PF02852"/>
    </source>
</evidence>
<dbReference type="FunFam" id="3.30.390.30:FF:000001">
    <property type="entry name" value="Dihydrolipoyl dehydrogenase"/>
    <property type="match status" value="1"/>
</dbReference>
<dbReference type="GO" id="GO:0004148">
    <property type="term" value="F:dihydrolipoyl dehydrogenase (NADH) activity"/>
    <property type="evidence" value="ECO:0007669"/>
    <property type="project" value="TreeGrafter"/>
</dbReference>
<dbReference type="InterPro" id="IPR016156">
    <property type="entry name" value="FAD/NAD-linked_Rdtase_dimer_sf"/>
</dbReference>
<evidence type="ECO:0000256" key="6">
    <source>
        <dbReference type="ARBA" id="ARBA00023027"/>
    </source>
</evidence>
<proteinExistence type="inferred from homology"/>
<comment type="cofactor">
    <cofactor evidence="1">
        <name>FAD</name>
        <dbReference type="ChEBI" id="CHEBI:57692"/>
    </cofactor>
</comment>
<dbReference type="GO" id="GO:0050660">
    <property type="term" value="F:flavin adenine dinucleotide binding"/>
    <property type="evidence" value="ECO:0007669"/>
    <property type="project" value="TreeGrafter"/>
</dbReference>
<evidence type="ECO:0000313" key="8">
    <source>
        <dbReference type="EMBL" id="RYJ15611.1"/>
    </source>
</evidence>
<evidence type="ECO:0000256" key="1">
    <source>
        <dbReference type="ARBA" id="ARBA00001974"/>
    </source>
</evidence>
<dbReference type="SUPFAM" id="SSF55424">
    <property type="entry name" value="FAD/NAD-linked reductases, dimerisation (C-terminal) domain"/>
    <property type="match status" value="1"/>
</dbReference>
<name>A0A482TQV9_HALHI</name>
<dbReference type="InterPro" id="IPR004099">
    <property type="entry name" value="Pyr_nucl-diS_OxRdtase_dimer"/>
</dbReference>
<organism evidence="8 9">
    <name type="scientific">Haloarcula hispanica</name>
    <dbReference type="NCBI Taxonomy" id="51589"/>
    <lineage>
        <taxon>Archaea</taxon>
        <taxon>Methanobacteriati</taxon>
        <taxon>Methanobacteriota</taxon>
        <taxon>Stenosarchaea group</taxon>
        <taxon>Halobacteria</taxon>
        <taxon>Halobacteriales</taxon>
        <taxon>Haloarculaceae</taxon>
        <taxon>Haloarcula</taxon>
    </lineage>
</organism>
<evidence type="ECO:0000256" key="2">
    <source>
        <dbReference type="ARBA" id="ARBA00007532"/>
    </source>
</evidence>
<accession>A0A482TQV9</accession>
<evidence type="ECO:0000256" key="3">
    <source>
        <dbReference type="ARBA" id="ARBA00022630"/>
    </source>
</evidence>
<dbReference type="Pfam" id="PF02852">
    <property type="entry name" value="Pyr_redox_dim"/>
    <property type="match status" value="1"/>
</dbReference>
<dbReference type="Proteomes" id="UP000293535">
    <property type="component" value="Unassembled WGS sequence"/>
</dbReference>
<dbReference type="EMBL" id="RZIG01000001">
    <property type="protein sequence ID" value="RYJ15611.1"/>
    <property type="molecule type" value="Genomic_DNA"/>
</dbReference>
<dbReference type="Gene3D" id="3.30.390.30">
    <property type="match status" value="1"/>
</dbReference>
<feature type="non-terminal residue" evidence="8">
    <location>
        <position position="1"/>
    </location>
</feature>
<dbReference type="PANTHER" id="PTHR22912">
    <property type="entry name" value="DISULFIDE OXIDOREDUCTASE"/>
    <property type="match status" value="1"/>
</dbReference>
<gene>
    <name evidence="8" type="ORF">ELS20_00680</name>
</gene>
<dbReference type="GO" id="GO:0006103">
    <property type="term" value="P:2-oxoglutarate metabolic process"/>
    <property type="evidence" value="ECO:0007669"/>
    <property type="project" value="TreeGrafter"/>
</dbReference>
<protein>
    <submittedName>
        <fullName evidence="8">Dihydrolipoyl dehydrogenase</fullName>
    </submittedName>
</protein>
<keyword evidence="3" id="KW-0285">Flavoprotein</keyword>
<keyword evidence="5" id="KW-0560">Oxidoreductase</keyword>
<comment type="caution">
    <text evidence="8">The sequence shown here is derived from an EMBL/GenBank/DDBJ whole genome shotgun (WGS) entry which is preliminary data.</text>
</comment>
<dbReference type="PRINTS" id="PR00411">
    <property type="entry name" value="PNDRDTASEI"/>
</dbReference>
<keyword evidence="6" id="KW-0520">NAD</keyword>
<sequence>MLAHKGSKEGEVAAEVIAGEPAAVDYRALPAAVFTDPEIGTVGLTEHEAANEGITPVTGEFQFQASGRALTANRTEGFVRIVAAKETERVIGAQIVGPEASELIAEIAAMIEMGAKLQDIGSTVHTHPTLSEAVMEAAQNARGKAIHRQN</sequence>
<dbReference type="InterPro" id="IPR050151">
    <property type="entry name" value="Class-I_Pyr_Nuc-Dis_Oxidored"/>
</dbReference>
<dbReference type="PANTHER" id="PTHR22912:SF160">
    <property type="entry name" value="DIHYDROLIPOYL DEHYDROGENASE"/>
    <property type="match status" value="1"/>
</dbReference>
<comment type="similarity">
    <text evidence="2">Belongs to the class-I pyridine nucleotide-disulfide oxidoreductase family.</text>
</comment>
<evidence type="ECO:0000256" key="5">
    <source>
        <dbReference type="ARBA" id="ARBA00023002"/>
    </source>
</evidence>
<feature type="domain" description="Pyridine nucleotide-disulphide oxidoreductase dimerisation" evidence="7">
    <location>
        <begin position="30"/>
        <end position="138"/>
    </location>
</feature>
<reference evidence="8 9" key="1">
    <citation type="submission" date="2018-12" db="EMBL/GenBank/DDBJ databases">
        <title>Draft genome sequence of Haloarcula hispinica strain 18.1, an halophilic archaeon isolated from Chott El Jerid of Southern Tunisia.</title>
        <authorList>
            <person name="Najjari A."/>
            <person name="Ben Dhia O."/>
            <person name="Ferjani R."/>
            <person name="Mahjoubi M."/>
            <person name="Sghaier H."/>
            <person name="Elshahed M."/>
            <person name="Ouzari H.I."/>
            <person name="Cherid A."/>
            <person name="Youssef N."/>
        </authorList>
    </citation>
    <scope>NUCLEOTIDE SEQUENCE [LARGE SCALE GENOMIC DNA]</scope>
    <source>
        <strain evidence="8 9">18.1</strain>
    </source>
</reference>